<reference evidence="2 3" key="1">
    <citation type="submission" date="2018-11" db="EMBL/GenBank/DDBJ databases">
        <title>Chitinophaga lutea sp.nov., isolate from arsenic contaminated soil.</title>
        <authorList>
            <person name="Zong Y."/>
        </authorList>
    </citation>
    <scope>NUCLEOTIDE SEQUENCE [LARGE SCALE GENOMIC DNA]</scope>
    <source>
        <strain evidence="2 3">ZY74</strain>
    </source>
</reference>
<dbReference type="Pfam" id="PF21012">
    <property type="entry name" value="DUF6850"/>
    <property type="match status" value="1"/>
</dbReference>
<dbReference type="Proteomes" id="UP000278351">
    <property type="component" value="Unassembled WGS sequence"/>
</dbReference>
<evidence type="ECO:0000259" key="1">
    <source>
        <dbReference type="Pfam" id="PF21012"/>
    </source>
</evidence>
<name>A0A3N4PNW5_9BACT</name>
<keyword evidence="3" id="KW-1185">Reference proteome</keyword>
<evidence type="ECO:0000313" key="3">
    <source>
        <dbReference type="Proteomes" id="UP000278351"/>
    </source>
</evidence>
<gene>
    <name evidence="2" type="ORF">EGT74_23065</name>
</gene>
<proteinExistence type="predicted"/>
<accession>A0A3N4PNW5</accession>
<protein>
    <recommendedName>
        <fullName evidence="1">DUF6850 domain-containing protein</fullName>
    </recommendedName>
</protein>
<comment type="caution">
    <text evidence="2">The sequence shown here is derived from an EMBL/GenBank/DDBJ whole genome shotgun (WGS) entry which is preliminary data.</text>
</comment>
<evidence type="ECO:0000313" key="2">
    <source>
        <dbReference type="EMBL" id="RPE09846.1"/>
    </source>
</evidence>
<dbReference type="AlphaFoldDB" id="A0A3N4PNW5"/>
<dbReference type="InterPro" id="IPR049236">
    <property type="entry name" value="DUF6850"/>
</dbReference>
<feature type="domain" description="DUF6850" evidence="1">
    <location>
        <begin position="46"/>
        <end position="481"/>
    </location>
</feature>
<sequence length="494" mass="55651">MTFLYLVAGIAAGAQDSIPVRLIWEQTSPVVQLRDELYASPSMRVYQRENTYSALSAAFRKYNQDLYLQQEGSGRQTFTVHSETYLKPKEELTLWGKAYYNNERLYKVRFNETADYHLVYPYVMADSVGGDLQAETYAFSGGIAKAAGEYQLGLGAGFKGRQSYRDRDPRAQNVTSEIDLTLSASRKLGSRYALALDLDGTKYGQRNSLSFVNEISTPLVYHAAGLGAYNEFLAGTRTSANFNGWGYGAHLQLSPVQYKGWFAHAGFRQWNVGKLLENITFDVGKVRELTLNGSIGYLYQQNRQHFIAELKATRVKRKGFEAKFNNRDAQAGIQLISEDLRYQHDYNALGVRSVYGRTGRAIDWFVGIEGTVHDHVEQYVQPDRELSYNNVVAGLDFTARKQVRSTFISLNLLAQRQENLQSRGSWPDVDPRKGIYPMLNSNFAYLTASGMNYGGGVRVDFPLTARLSCYISADAGYQSGTGKRDFRILTAFQF</sequence>
<organism evidence="2 3">
    <name type="scientific">Chitinophaga lutea</name>
    <dbReference type="NCBI Taxonomy" id="2488634"/>
    <lineage>
        <taxon>Bacteria</taxon>
        <taxon>Pseudomonadati</taxon>
        <taxon>Bacteroidota</taxon>
        <taxon>Chitinophagia</taxon>
        <taxon>Chitinophagales</taxon>
        <taxon>Chitinophagaceae</taxon>
        <taxon>Chitinophaga</taxon>
    </lineage>
</organism>
<dbReference type="EMBL" id="RPDH01000002">
    <property type="protein sequence ID" value="RPE09846.1"/>
    <property type="molecule type" value="Genomic_DNA"/>
</dbReference>